<evidence type="ECO:0000313" key="3">
    <source>
        <dbReference type="Proteomes" id="UP000652219"/>
    </source>
</evidence>
<feature type="compositionally biased region" description="Acidic residues" evidence="1">
    <location>
        <begin position="20"/>
        <end position="35"/>
    </location>
</feature>
<dbReference type="AlphaFoldDB" id="A0A8H6MMH4"/>
<gene>
    <name evidence="2" type="ORF">CSOJ01_12359</name>
</gene>
<protein>
    <submittedName>
        <fullName evidence="2">Uncharacterized protein</fullName>
    </submittedName>
</protein>
<evidence type="ECO:0000256" key="1">
    <source>
        <dbReference type="SAM" id="MobiDB-lite"/>
    </source>
</evidence>
<sequence length="114" mass="12381">MDGDWLLGVPPGVEAPDKEVELDDNEPEPEEVELEPVVEEGALVEEPGEMVPLVEVPREEVLEVTLEVPVDVDAVPVPEVENVLLDDGLVRGVPEDTDETLVVVVVVAWVLLVD</sequence>
<reference evidence="2 3" key="1">
    <citation type="journal article" date="2020" name="Phytopathology">
        <title>Genome Sequence Resources of Colletotrichum truncatum, C. plurivorum, C. musicola, and C. sojae: Four Species Pathogenic to Soybean (Glycine max).</title>
        <authorList>
            <person name="Rogerio F."/>
            <person name="Boufleur T.R."/>
            <person name="Ciampi-Guillardi M."/>
            <person name="Sukno S.A."/>
            <person name="Thon M.R."/>
            <person name="Massola Junior N.S."/>
            <person name="Baroncelli R."/>
        </authorList>
    </citation>
    <scope>NUCLEOTIDE SEQUENCE [LARGE SCALE GENOMIC DNA]</scope>
    <source>
        <strain evidence="2 3">LFN0009</strain>
    </source>
</reference>
<feature type="region of interest" description="Disordered" evidence="1">
    <location>
        <begin position="1"/>
        <end position="35"/>
    </location>
</feature>
<keyword evidence="3" id="KW-1185">Reference proteome</keyword>
<dbReference type="Proteomes" id="UP000652219">
    <property type="component" value="Unassembled WGS sequence"/>
</dbReference>
<dbReference type="EMBL" id="WIGN01000314">
    <property type="protein sequence ID" value="KAF6800117.1"/>
    <property type="molecule type" value="Genomic_DNA"/>
</dbReference>
<evidence type="ECO:0000313" key="2">
    <source>
        <dbReference type="EMBL" id="KAF6800117.1"/>
    </source>
</evidence>
<name>A0A8H6MMH4_9PEZI</name>
<organism evidence="2 3">
    <name type="scientific">Colletotrichum sojae</name>
    <dbReference type="NCBI Taxonomy" id="2175907"/>
    <lineage>
        <taxon>Eukaryota</taxon>
        <taxon>Fungi</taxon>
        <taxon>Dikarya</taxon>
        <taxon>Ascomycota</taxon>
        <taxon>Pezizomycotina</taxon>
        <taxon>Sordariomycetes</taxon>
        <taxon>Hypocreomycetidae</taxon>
        <taxon>Glomerellales</taxon>
        <taxon>Glomerellaceae</taxon>
        <taxon>Colletotrichum</taxon>
        <taxon>Colletotrichum orchidearum species complex</taxon>
    </lineage>
</organism>
<accession>A0A8H6MMH4</accession>
<proteinExistence type="predicted"/>
<comment type="caution">
    <text evidence="2">The sequence shown here is derived from an EMBL/GenBank/DDBJ whole genome shotgun (WGS) entry which is preliminary data.</text>
</comment>